<evidence type="ECO:0000256" key="1">
    <source>
        <dbReference type="SAM" id="SignalP"/>
    </source>
</evidence>
<proteinExistence type="predicted"/>
<evidence type="ECO:0000313" key="3">
    <source>
        <dbReference type="Proteomes" id="UP001224775"/>
    </source>
</evidence>
<gene>
    <name evidence="2" type="ORF">QTG54_001570</name>
</gene>
<evidence type="ECO:0000313" key="2">
    <source>
        <dbReference type="EMBL" id="KAK1747607.1"/>
    </source>
</evidence>
<keyword evidence="3" id="KW-1185">Reference proteome</keyword>
<accession>A0AAD8YLR3</accession>
<organism evidence="2 3">
    <name type="scientific">Skeletonema marinoi</name>
    <dbReference type="NCBI Taxonomy" id="267567"/>
    <lineage>
        <taxon>Eukaryota</taxon>
        <taxon>Sar</taxon>
        <taxon>Stramenopiles</taxon>
        <taxon>Ochrophyta</taxon>
        <taxon>Bacillariophyta</taxon>
        <taxon>Coscinodiscophyceae</taxon>
        <taxon>Thalassiosirophycidae</taxon>
        <taxon>Thalassiosirales</taxon>
        <taxon>Skeletonemataceae</taxon>
        <taxon>Skeletonema</taxon>
        <taxon>Skeletonema marinoi-dohrnii complex</taxon>
    </lineage>
</organism>
<dbReference type="EMBL" id="JATAAI010000002">
    <property type="protein sequence ID" value="KAK1747607.1"/>
    <property type="molecule type" value="Genomic_DNA"/>
</dbReference>
<comment type="caution">
    <text evidence="2">The sequence shown here is derived from an EMBL/GenBank/DDBJ whole genome shotgun (WGS) entry which is preliminary data.</text>
</comment>
<dbReference type="AlphaFoldDB" id="A0AAD8YLR3"/>
<feature type="chain" id="PRO_5042295892" evidence="1">
    <location>
        <begin position="25"/>
        <end position="219"/>
    </location>
</feature>
<name>A0AAD8YLR3_9STRA</name>
<reference evidence="2" key="1">
    <citation type="submission" date="2023-06" db="EMBL/GenBank/DDBJ databases">
        <title>Survivors Of The Sea: Transcriptome response of Skeletonema marinoi to long-term dormancy.</title>
        <authorList>
            <person name="Pinder M.I.M."/>
            <person name="Kourtchenko O."/>
            <person name="Robertson E.K."/>
            <person name="Larsson T."/>
            <person name="Maumus F."/>
            <person name="Osuna-Cruz C.M."/>
            <person name="Vancaester E."/>
            <person name="Stenow R."/>
            <person name="Vandepoele K."/>
            <person name="Ploug H."/>
            <person name="Bruchert V."/>
            <person name="Godhe A."/>
            <person name="Topel M."/>
        </authorList>
    </citation>
    <scope>NUCLEOTIDE SEQUENCE</scope>
    <source>
        <strain evidence="2">R05AC</strain>
    </source>
</reference>
<keyword evidence="1" id="KW-0732">Signal</keyword>
<protein>
    <submittedName>
        <fullName evidence="2">Uncharacterized protein</fullName>
    </submittedName>
</protein>
<feature type="signal peptide" evidence="1">
    <location>
        <begin position="1"/>
        <end position="24"/>
    </location>
</feature>
<sequence length="219" mass="23812">MAKSFVASAAAAAIISCEVVAVHGHKEGLVPIAMITHYSDTMCSTLDTTDFRGYYRNPNAKVGTAEANYTYFCNPETLPLADTYGIHNLDSCYVDNGGNWYFQPLGFCGAFVMNDKPMSVMFSSIDYTTRKTIHTVFSDVNCTIPEVLDAEANSGECFVNDPKEHHGTAGVEANVFASIGSYQVTVPDAYNVIPTSTSSGRYPSILISSIASWFAFLVW</sequence>
<dbReference type="Proteomes" id="UP001224775">
    <property type="component" value="Unassembled WGS sequence"/>
</dbReference>
<dbReference type="PROSITE" id="PS51257">
    <property type="entry name" value="PROKAR_LIPOPROTEIN"/>
    <property type="match status" value="1"/>
</dbReference>